<proteinExistence type="inferred from homology"/>
<dbReference type="Proteomes" id="UP000660680">
    <property type="component" value="Unassembled WGS sequence"/>
</dbReference>
<dbReference type="InterPro" id="IPR036291">
    <property type="entry name" value="NAD(P)-bd_dom_sf"/>
</dbReference>
<dbReference type="RefSeq" id="WP_189214236.1">
    <property type="nucleotide sequence ID" value="NZ_BMRB01000011.1"/>
</dbReference>
<dbReference type="Gene3D" id="3.40.50.720">
    <property type="entry name" value="NAD(P)-binding Rossmann-like Domain"/>
    <property type="match status" value="1"/>
</dbReference>
<dbReference type="AlphaFoldDB" id="A0A918GTR4"/>
<dbReference type="InterPro" id="IPR020904">
    <property type="entry name" value="Sc_DH/Rdtase_CS"/>
</dbReference>
<dbReference type="PANTHER" id="PTHR42879">
    <property type="entry name" value="3-OXOACYL-(ACYL-CARRIER-PROTEIN) REDUCTASE"/>
    <property type="match status" value="1"/>
</dbReference>
<dbReference type="EMBL" id="BMRB01000011">
    <property type="protein sequence ID" value="GGS59236.1"/>
    <property type="molecule type" value="Genomic_DNA"/>
</dbReference>
<comment type="similarity">
    <text evidence="1">Belongs to the short-chain dehydrogenases/reductases (SDR) family.</text>
</comment>
<protein>
    <submittedName>
        <fullName evidence="3">3-hydroxyacyl-CoA dehydrogenase</fullName>
    </submittedName>
</protein>
<dbReference type="GO" id="GO:0032787">
    <property type="term" value="P:monocarboxylic acid metabolic process"/>
    <property type="evidence" value="ECO:0007669"/>
    <property type="project" value="UniProtKB-ARBA"/>
</dbReference>
<evidence type="ECO:0000313" key="4">
    <source>
        <dbReference type="Proteomes" id="UP000660680"/>
    </source>
</evidence>
<evidence type="ECO:0000313" key="3">
    <source>
        <dbReference type="EMBL" id="GGS59236.1"/>
    </source>
</evidence>
<reference evidence="3" key="1">
    <citation type="journal article" date="2014" name="Int. J. Syst. Evol. Microbiol.">
        <title>Complete genome sequence of Corynebacterium casei LMG S-19264T (=DSM 44701T), isolated from a smear-ripened cheese.</title>
        <authorList>
            <consortium name="US DOE Joint Genome Institute (JGI-PGF)"/>
            <person name="Walter F."/>
            <person name="Albersmeier A."/>
            <person name="Kalinowski J."/>
            <person name="Ruckert C."/>
        </authorList>
    </citation>
    <scope>NUCLEOTIDE SEQUENCE</scope>
    <source>
        <strain evidence="3">JCM 3276</strain>
    </source>
</reference>
<gene>
    <name evidence="3" type="ORF">GCM10010171_62700</name>
</gene>
<organism evidence="3 4">
    <name type="scientific">Actinokineospora fastidiosa</name>
    <dbReference type="NCBI Taxonomy" id="1816"/>
    <lineage>
        <taxon>Bacteria</taxon>
        <taxon>Bacillati</taxon>
        <taxon>Actinomycetota</taxon>
        <taxon>Actinomycetes</taxon>
        <taxon>Pseudonocardiales</taxon>
        <taxon>Pseudonocardiaceae</taxon>
        <taxon>Actinokineospora</taxon>
    </lineage>
</organism>
<dbReference type="PRINTS" id="PR00081">
    <property type="entry name" value="GDHRDH"/>
</dbReference>
<comment type="caution">
    <text evidence="3">The sequence shown here is derived from an EMBL/GenBank/DDBJ whole genome shotgun (WGS) entry which is preliminary data.</text>
</comment>
<dbReference type="PANTHER" id="PTHR42879:SF2">
    <property type="entry name" value="3-OXOACYL-[ACYL-CARRIER-PROTEIN] REDUCTASE FABG"/>
    <property type="match status" value="1"/>
</dbReference>
<dbReference type="PRINTS" id="PR00080">
    <property type="entry name" value="SDRFAMILY"/>
</dbReference>
<dbReference type="GO" id="GO:0016491">
    <property type="term" value="F:oxidoreductase activity"/>
    <property type="evidence" value="ECO:0007669"/>
    <property type="project" value="UniProtKB-KW"/>
</dbReference>
<dbReference type="InterPro" id="IPR050259">
    <property type="entry name" value="SDR"/>
</dbReference>
<sequence length="226" mass="22931">MRRVLVTGGTRGIGAAVAARFGALGDAVVAVGRAECDVTDESAVAALFERVGPVDVLVNNAGIATSAPLARTTVEQWHSTMDVNALGAFLCTRAALPGMVERDHGRIITVASTAGLAGARYTSAYSAAKHAAVGLMRAVAAEVAGTGVTCNAVCPTFVRTDMTTESVRRVAHLTGRSEADAERSIAGMSPLGRLLEPDEVADAVLFLADAAAVNGQALVLDGGGVT</sequence>
<dbReference type="CDD" id="cd05233">
    <property type="entry name" value="SDR_c"/>
    <property type="match status" value="1"/>
</dbReference>
<keyword evidence="4" id="KW-1185">Reference proteome</keyword>
<dbReference type="SUPFAM" id="SSF51735">
    <property type="entry name" value="NAD(P)-binding Rossmann-fold domains"/>
    <property type="match status" value="1"/>
</dbReference>
<accession>A0A918GTR4</accession>
<dbReference type="FunFam" id="3.40.50.720:FF:000084">
    <property type="entry name" value="Short-chain dehydrogenase reductase"/>
    <property type="match status" value="1"/>
</dbReference>
<keyword evidence="2" id="KW-0560">Oxidoreductase</keyword>
<evidence type="ECO:0000256" key="2">
    <source>
        <dbReference type="ARBA" id="ARBA00023002"/>
    </source>
</evidence>
<reference evidence="3" key="2">
    <citation type="submission" date="2020-09" db="EMBL/GenBank/DDBJ databases">
        <authorList>
            <person name="Sun Q."/>
            <person name="Ohkuma M."/>
        </authorList>
    </citation>
    <scope>NUCLEOTIDE SEQUENCE</scope>
    <source>
        <strain evidence="3">JCM 3276</strain>
    </source>
</reference>
<dbReference type="PROSITE" id="PS00061">
    <property type="entry name" value="ADH_SHORT"/>
    <property type="match status" value="1"/>
</dbReference>
<dbReference type="InterPro" id="IPR002347">
    <property type="entry name" value="SDR_fam"/>
</dbReference>
<evidence type="ECO:0000256" key="1">
    <source>
        <dbReference type="ARBA" id="ARBA00006484"/>
    </source>
</evidence>
<dbReference type="Pfam" id="PF13561">
    <property type="entry name" value="adh_short_C2"/>
    <property type="match status" value="1"/>
</dbReference>
<name>A0A918GTR4_9PSEU</name>